<dbReference type="InterPro" id="IPR001680">
    <property type="entry name" value="WD40_rpt"/>
</dbReference>
<name>X6LR25_RETFI</name>
<dbReference type="EMBL" id="ASPP01032876">
    <property type="protein sequence ID" value="ETO03602.1"/>
    <property type="molecule type" value="Genomic_DNA"/>
</dbReference>
<keyword evidence="6" id="KW-1185">Reference proteome</keyword>
<keyword evidence="4" id="KW-0472">Membrane</keyword>
<dbReference type="PANTHER" id="PTHR44129">
    <property type="entry name" value="WD REPEAT-CONTAINING PROTEIN POP1"/>
    <property type="match status" value="1"/>
</dbReference>
<keyword evidence="4" id="KW-1133">Transmembrane helix</keyword>
<feature type="repeat" description="WD" evidence="3">
    <location>
        <begin position="71"/>
        <end position="114"/>
    </location>
</feature>
<feature type="repeat" description="WD" evidence="3">
    <location>
        <begin position="329"/>
        <end position="363"/>
    </location>
</feature>
<dbReference type="SUPFAM" id="SSF50978">
    <property type="entry name" value="WD40 repeat-like"/>
    <property type="match status" value="1"/>
</dbReference>
<dbReference type="InterPro" id="IPR036322">
    <property type="entry name" value="WD40_repeat_dom_sf"/>
</dbReference>
<dbReference type="InterPro" id="IPR015943">
    <property type="entry name" value="WD40/YVTN_repeat-like_dom_sf"/>
</dbReference>
<evidence type="ECO:0000256" key="4">
    <source>
        <dbReference type="SAM" id="Phobius"/>
    </source>
</evidence>
<comment type="caution">
    <text evidence="5">The sequence shown here is derived from an EMBL/GenBank/DDBJ whole genome shotgun (WGS) entry which is preliminary data.</text>
</comment>
<dbReference type="CDD" id="cd00200">
    <property type="entry name" value="WD40"/>
    <property type="match status" value="1"/>
</dbReference>
<organism evidence="5 6">
    <name type="scientific">Reticulomyxa filosa</name>
    <dbReference type="NCBI Taxonomy" id="46433"/>
    <lineage>
        <taxon>Eukaryota</taxon>
        <taxon>Sar</taxon>
        <taxon>Rhizaria</taxon>
        <taxon>Retaria</taxon>
        <taxon>Foraminifera</taxon>
        <taxon>Monothalamids</taxon>
        <taxon>Reticulomyxidae</taxon>
        <taxon>Reticulomyxa</taxon>
    </lineage>
</organism>
<accession>X6LR25</accession>
<gene>
    <name evidence="5" type="ORF">RFI_33800</name>
</gene>
<dbReference type="PROSITE" id="PS50082">
    <property type="entry name" value="WD_REPEATS_2"/>
    <property type="match status" value="5"/>
</dbReference>
<keyword evidence="2" id="KW-0677">Repeat</keyword>
<dbReference type="Proteomes" id="UP000023152">
    <property type="component" value="Unassembled WGS sequence"/>
</dbReference>
<dbReference type="PRINTS" id="PR00320">
    <property type="entry name" value="GPROTEINBRPT"/>
</dbReference>
<keyword evidence="4" id="KW-0812">Transmembrane</keyword>
<feature type="repeat" description="WD" evidence="3">
    <location>
        <begin position="115"/>
        <end position="162"/>
    </location>
</feature>
<feature type="repeat" description="WD" evidence="3">
    <location>
        <begin position="241"/>
        <end position="267"/>
    </location>
</feature>
<evidence type="ECO:0000313" key="5">
    <source>
        <dbReference type="EMBL" id="ETO03602.1"/>
    </source>
</evidence>
<dbReference type="PROSITE" id="PS50294">
    <property type="entry name" value="WD_REPEATS_REGION"/>
    <property type="match status" value="3"/>
</dbReference>
<dbReference type="Pfam" id="PF00400">
    <property type="entry name" value="WD40"/>
    <property type="match status" value="5"/>
</dbReference>
<evidence type="ECO:0000313" key="6">
    <source>
        <dbReference type="Proteomes" id="UP000023152"/>
    </source>
</evidence>
<evidence type="ECO:0000256" key="1">
    <source>
        <dbReference type="ARBA" id="ARBA00022574"/>
    </source>
</evidence>
<evidence type="ECO:0000256" key="2">
    <source>
        <dbReference type="ARBA" id="ARBA00022737"/>
    </source>
</evidence>
<feature type="non-terminal residue" evidence="5">
    <location>
        <position position="1"/>
    </location>
</feature>
<reference evidence="5 6" key="1">
    <citation type="journal article" date="2013" name="Curr. Biol.">
        <title>The Genome of the Foraminiferan Reticulomyxa filosa.</title>
        <authorList>
            <person name="Glockner G."/>
            <person name="Hulsmann N."/>
            <person name="Schleicher M."/>
            <person name="Noegel A.A."/>
            <person name="Eichinger L."/>
            <person name="Gallinger C."/>
            <person name="Pawlowski J."/>
            <person name="Sierra R."/>
            <person name="Euteneuer U."/>
            <person name="Pillet L."/>
            <person name="Moustafa A."/>
            <person name="Platzer M."/>
            <person name="Groth M."/>
            <person name="Szafranski K."/>
            <person name="Schliwa M."/>
        </authorList>
    </citation>
    <scope>NUCLEOTIDE SEQUENCE [LARGE SCALE GENOMIC DNA]</scope>
</reference>
<dbReference type="SMART" id="SM00320">
    <property type="entry name" value="WD40"/>
    <property type="match status" value="7"/>
</dbReference>
<dbReference type="InterPro" id="IPR020472">
    <property type="entry name" value="WD40_PAC1"/>
</dbReference>
<dbReference type="Gene3D" id="2.130.10.10">
    <property type="entry name" value="YVTN repeat-like/Quinoprotein amine dehydrogenase"/>
    <property type="match status" value="2"/>
</dbReference>
<dbReference type="InterPro" id="IPR050349">
    <property type="entry name" value="WD_LIS1/nudF_dynein_reg"/>
</dbReference>
<dbReference type="OrthoDB" id="1932312at2759"/>
<proteinExistence type="predicted"/>
<sequence>LKDKEEEIQIIIQHWIRTLNIKLGWIKDFDKLVVNYVMSFLFFIKTFIKYIATTVFMLDTFSSSSKLLKTFTGHSARVYSIDCTTFDNMHFLCSGSTDNTVRVWDIENNKQIQSFNEHVDYVYCVRFSPYHHYNHSRNVICSSSNDKTIRFWDIKDNRQLKIYNECTTWVGGIEFSSFNSGRYLCFGSGENNINLWDVETSKSLHSFNGHESGVWCVNISPLQSNNNNDSKSNMIGVIGGNGYTICSGSLDNTIRIWDIETAKQLNIFKGHKFIVTSVKYGSNELVNTILSGSNDTSVRLWDIRSGQQIQEFNGHISLVKAVEYSPFIVNNIEASGSSNIVCSGSIDNTIRFWDARSNKKELYTVNGNDQKDFGISCFKFLQFKKKNRSNYCSYSTNLFYGSQRGCICIWG</sequence>
<keyword evidence="1 3" id="KW-0853">WD repeat</keyword>
<protein>
    <submittedName>
        <fullName evidence="5">WD-40 repeat protein</fullName>
    </submittedName>
</protein>
<evidence type="ECO:0000256" key="3">
    <source>
        <dbReference type="PROSITE-ProRule" id="PRU00221"/>
    </source>
</evidence>
<feature type="transmembrane region" description="Helical" evidence="4">
    <location>
        <begin position="33"/>
        <end position="58"/>
    </location>
</feature>
<dbReference type="AlphaFoldDB" id="X6LR25"/>
<feature type="repeat" description="WD" evidence="3">
    <location>
        <begin position="268"/>
        <end position="311"/>
    </location>
</feature>
<dbReference type="PROSITE" id="PS00678">
    <property type="entry name" value="WD_REPEATS_1"/>
    <property type="match status" value="5"/>
</dbReference>
<dbReference type="InterPro" id="IPR019775">
    <property type="entry name" value="WD40_repeat_CS"/>
</dbReference>